<proteinExistence type="predicted"/>
<dbReference type="AlphaFoldDB" id="A0A9Q4A7S8"/>
<evidence type="ECO:0000313" key="2">
    <source>
        <dbReference type="Proteomes" id="UP000814010"/>
    </source>
</evidence>
<feature type="non-terminal residue" evidence="1">
    <location>
        <position position="1"/>
    </location>
</feature>
<evidence type="ECO:0000313" key="1">
    <source>
        <dbReference type="EMBL" id="MCF5631740.1"/>
    </source>
</evidence>
<reference evidence="1" key="1">
    <citation type="submission" date="2019-11" db="EMBL/GenBank/DDBJ databases">
        <title>Epiphytic Pseudomonas syringae from cherry orchards.</title>
        <authorList>
            <person name="Hulin M.T."/>
        </authorList>
    </citation>
    <scope>NUCLEOTIDE SEQUENCE</scope>
    <source>
        <strain evidence="1">PA-2-5E</strain>
    </source>
</reference>
<sequence>TQRNHPLRPEPCNTNDPKGSALSQIQTLASMAPCSAVSFGYEILFNPKELPHGNQHQNDIRICSAFSL</sequence>
<dbReference type="EMBL" id="WKAE01000305">
    <property type="protein sequence ID" value="MCF5631740.1"/>
    <property type="molecule type" value="Genomic_DNA"/>
</dbReference>
<dbReference type="Proteomes" id="UP000814010">
    <property type="component" value="Unassembled WGS sequence"/>
</dbReference>
<gene>
    <name evidence="1" type="ORF">GIV53_21075</name>
</gene>
<accession>A0A9Q4A7S8</accession>
<protein>
    <submittedName>
        <fullName evidence="1">Uncharacterized protein</fullName>
    </submittedName>
</protein>
<comment type="caution">
    <text evidence="1">The sequence shown here is derived from an EMBL/GenBank/DDBJ whole genome shotgun (WGS) entry which is preliminary data.</text>
</comment>
<name>A0A9Q4A7S8_PSESX</name>
<organism evidence="1 2">
    <name type="scientific">Pseudomonas syringae</name>
    <dbReference type="NCBI Taxonomy" id="317"/>
    <lineage>
        <taxon>Bacteria</taxon>
        <taxon>Pseudomonadati</taxon>
        <taxon>Pseudomonadota</taxon>
        <taxon>Gammaproteobacteria</taxon>
        <taxon>Pseudomonadales</taxon>
        <taxon>Pseudomonadaceae</taxon>
        <taxon>Pseudomonas</taxon>
    </lineage>
</organism>